<reference evidence="1" key="1">
    <citation type="submission" date="2022-07" db="EMBL/GenBank/DDBJ databases">
        <title>Genome Sequence of Phlebia brevispora.</title>
        <authorList>
            <person name="Buettner E."/>
        </authorList>
    </citation>
    <scope>NUCLEOTIDE SEQUENCE</scope>
    <source>
        <strain evidence="1">MPL23</strain>
    </source>
</reference>
<name>A0ACC1RHT9_9APHY</name>
<dbReference type="EMBL" id="JANHOG010002912">
    <property type="protein sequence ID" value="KAJ3518863.1"/>
    <property type="molecule type" value="Genomic_DNA"/>
</dbReference>
<proteinExistence type="predicted"/>
<organism evidence="1 2">
    <name type="scientific">Phlebia brevispora</name>
    <dbReference type="NCBI Taxonomy" id="194682"/>
    <lineage>
        <taxon>Eukaryota</taxon>
        <taxon>Fungi</taxon>
        <taxon>Dikarya</taxon>
        <taxon>Basidiomycota</taxon>
        <taxon>Agaricomycotina</taxon>
        <taxon>Agaricomycetes</taxon>
        <taxon>Polyporales</taxon>
        <taxon>Meruliaceae</taxon>
        <taxon>Phlebia</taxon>
    </lineage>
</organism>
<accession>A0ACC1RHT9</accession>
<comment type="caution">
    <text evidence="1">The sequence shown here is derived from an EMBL/GenBank/DDBJ whole genome shotgun (WGS) entry which is preliminary data.</text>
</comment>
<gene>
    <name evidence="1" type="ORF">NM688_g9381</name>
</gene>
<evidence type="ECO:0000313" key="2">
    <source>
        <dbReference type="Proteomes" id="UP001148662"/>
    </source>
</evidence>
<sequence>MIDGRNAQKAHLLSRWAITVECDVKSLTNKEVDIVFKWLKFLRDYFYAGGEGSVPLEGLQNQKYRDILSIRLYYEWHTDALMEEIGKDRKREKQKEKEGSNGETILWILRMRPGTFNFIAQQLFAMNNMQAEREAQEREAQKRKLQRPKQQAEPPVPPLPISLS</sequence>
<protein>
    <submittedName>
        <fullName evidence="1">Uncharacterized protein</fullName>
    </submittedName>
</protein>
<keyword evidence="2" id="KW-1185">Reference proteome</keyword>
<evidence type="ECO:0000313" key="1">
    <source>
        <dbReference type="EMBL" id="KAJ3518863.1"/>
    </source>
</evidence>
<dbReference type="Proteomes" id="UP001148662">
    <property type="component" value="Unassembled WGS sequence"/>
</dbReference>